<dbReference type="EMBL" id="JAXOJX010000013">
    <property type="protein sequence ID" value="MDZ5457024.1"/>
    <property type="molecule type" value="Genomic_DNA"/>
</dbReference>
<keyword evidence="1" id="KW-0472">Membrane</keyword>
<organism evidence="2 3">
    <name type="scientific">Azohydromonas lata</name>
    <dbReference type="NCBI Taxonomy" id="45677"/>
    <lineage>
        <taxon>Bacteria</taxon>
        <taxon>Pseudomonadati</taxon>
        <taxon>Pseudomonadota</taxon>
        <taxon>Betaproteobacteria</taxon>
        <taxon>Burkholderiales</taxon>
        <taxon>Sphaerotilaceae</taxon>
        <taxon>Azohydromonas</taxon>
    </lineage>
</organism>
<reference evidence="2 3" key="1">
    <citation type="submission" date="2023-11" db="EMBL/GenBank/DDBJ databases">
        <title>Draft genome of Azohydromonas lata strain H1 (DSM1123), a polyhydroxyalkanoate producer.</title>
        <authorList>
            <person name="Traversa D."/>
            <person name="D'Addabbo P."/>
            <person name="Pazzani C."/>
            <person name="Manzari C."/>
            <person name="Chiara M."/>
            <person name="Scrascia M."/>
        </authorList>
    </citation>
    <scope>NUCLEOTIDE SEQUENCE [LARGE SCALE GENOMIC DNA]</scope>
    <source>
        <strain evidence="2 3">H1</strain>
    </source>
</reference>
<gene>
    <name evidence="2" type="ORF">SM757_10630</name>
</gene>
<feature type="transmembrane region" description="Helical" evidence="1">
    <location>
        <begin position="12"/>
        <end position="33"/>
    </location>
</feature>
<evidence type="ECO:0000256" key="1">
    <source>
        <dbReference type="SAM" id="Phobius"/>
    </source>
</evidence>
<dbReference type="Pfam" id="PF07963">
    <property type="entry name" value="N_methyl"/>
    <property type="match status" value="1"/>
</dbReference>
<proteinExistence type="predicted"/>
<dbReference type="Proteomes" id="UP001293718">
    <property type="component" value="Unassembled WGS sequence"/>
</dbReference>
<dbReference type="Gene3D" id="3.30.700.10">
    <property type="entry name" value="Glycoprotein, Type 4 Pilin"/>
    <property type="match status" value="1"/>
</dbReference>
<feature type="transmembrane region" description="Helical" evidence="1">
    <location>
        <begin position="45"/>
        <end position="63"/>
    </location>
</feature>
<protein>
    <submittedName>
        <fullName evidence="2">Prepilin-type N-terminal cleavage/methylation domain-containing protein</fullName>
    </submittedName>
</protein>
<dbReference type="NCBIfam" id="TIGR02532">
    <property type="entry name" value="IV_pilin_GFxxxE"/>
    <property type="match status" value="1"/>
</dbReference>
<dbReference type="InterPro" id="IPR012902">
    <property type="entry name" value="N_methyl_site"/>
</dbReference>
<sequence length="142" mass="14108">MKTRFGKLAQKGFTLIELIITIVIIGVLAAVAIPKFQNLSGDAEVGVAAGVGAAIASATSVNYGRKNVPNATACTAANTPAGCTYWPLAACTDLAGAALTAMVDVPAGYAVTGNALPITGTTAACTLTTPTGRTVTFNAYGA</sequence>
<dbReference type="RefSeq" id="WP_322465451.1">
    <property type="nucleotide sequence ID" value="NZ_JAXOJX010000013.1"/>
</dbReference>
<dbReference type="SUPFAM" id="SSF54523">
    <property type="entry name" value="Pili subunits"/>
    <property type="match status" value="1"/>
</dbReference>
<accession>A0ABU5ID44</accession>
<keyword evidence="1" id="KW-1133">Transmembrane helix</keyword>
<keyword evidence="3" id="KW-1185">Reference proteome</keyword>
<evidence type="ECO:0000313" key="2">
    <source>
        <dbReference type="EMBL" id="MDZ5457024.1"/>
    </source>
</evidence>
<dbReference type="InterPro" id="IPR045584">
    <property type="entry name" value="Pilin-like"/>
</dbReference>
<evidence type="ECO:0000313" key="3">
    <source>
        <dbReference type="Proteomes" id="UP001293718"/>
    </source>
</evidence>
<keyword evidence="1" id="KW-0812">Transmembrane</keyword>
<name>A0ABU5ID44_9BURK</name>
<dbReference type="PROSITE" id="PS00409">
    <property type="entry name" value="PROKAR_NTER_METHYL"/>
    <property type="match status" value="1"/>
</dbReference>
<comment type="caution">
    <text evidence="2">The sequence shown here is derived from an EMBL/GenBank/DDBJ whole genome shotgun (WGS) entry which is preliminary data.</text>
</comment>